<comment type="caution">
    <text evidence="2">The sequence shown here is derived from an EMBL/GenBank/DDBJ whole genome shotgun (WGS) entry which is preliminary data.</text>
</comment>
<feature type="signal peptide" evidence="1">
    <location>
        <begin position="1"/>
        <end position="20"/>
    </location>
</feature>
<dbReference type="InParanoid" id="A0A286UDS5"/>
<keyword evidence="1" id="KW-0732">Signal</keyword>
<proteinExistence type="predicted"/>
<keyword evidence="3" id="KW-1185">Reference proteome</keyword>
<protein>
    <submittedName>
        <fullName evidence="2">Uncharacterized protein</fullName>
    </submittedName>
</protein>
<organism evidence="2 3">
    <name type="scientific">Pyrrhoderma noxium</name>
    <dbReference type="NCBI Taxonomy" id="2282107"/>
    <lineage>
        <taxon>Eukaryota</taxon>
        <taxon>Fungi</taxon>
        <taxon>Dikarya</taxon>
        <taxon>Basidiomycota</taxon>
        <taxon>Agaricomycotina</taxon>
        <taxon>Agaricomycetes</taxon>
        <taxon>Hymenochaetales</taxon>
        <taxon>Hymenochaetaceae</taxon>
        <taxon>Pyrrhoderma</taxon>
    </lineage>
</organism>
<feature type="chain" id="PRO_5013662429" evidence="1">
    <location>
        <begin position="21"/>
        <end position="163"/>
    </location>
</feature>
<dbReference type="AlphaFoldDB" id="A0A286UDS5"/>
<dbReference type="Proteomes" id="UP000217199">
    <property type="component" value="Unassembled WGS sequence"/>
</dbReference>
<evidence type="ECO:0000313" key="2">
    <source>
        <dbReference type="EMBL" id="PAV17743.1"/>
    </source>
</evidence>
<evidence type="ECO:0000313" key="3">
    <source>
        <dbReference type="Proteomes" id="UP000217199"/>
    </source>
</evidence>
<gene>
    <name evidence="2" type="ORF">PNOK_0622900</name>
</gene>
<sequence length="163" mass="17235">MFSPLSLVLAGLVLVQGINAQFTTMNIFPGDPNVYKDLKGEVLGVGAEGTTYLISGSISSVPVTATLVANAAQYSEVEEYPSPSTTYRVNEACAYAAENGGVYALCTDVVEANLPTTTATTTLATSVSQVLAPVVISTPGFRGVSLRKTNSFGLRHRQRRRLD</sequence>
<reference evidence="2 3" key="1">
    <citation type="journal article" date="2017" name="Mol. Ecol.">
        <title>Comparative and population genomic landscape of Phellinus noxius: A hypervariable fungus causing root rot in trees.</title>
        <authorList>
            <person name="Chung C.L."/>
            <person name="Lee T.J."/>
            <person name="Akiba M."/>
            <person name="Lee H.H."/>
            <person name="Kuo T.H."/>
            <person name="Liu D."/>
            <person name="Ke H.M."/>
            <person name="Yokoi T."/>
            <person name="Roa M.B."/>
            <person name="Lu M.J."/>
            <person name="Chang Y.Y."/>
            <person name="Ann P.J."/>
            <person name="Tsai J.N."/>
            <person name="Chen C.Y."/>
            <person name="Tzean S.S."/>
            <person name="Ota Y."/>
            <person name="Hattori T."/>
            <person name="Sahashi N."/>
            <person name="Liou R.F."/>
            <person name="Kikuchi T."/>
            <person name="Tsai I.J."/>
        </authorList>
    </citation>
    <scope>NUCLEOTIDE SEQUENCE [LARGE SCALE GENOMIC DNA]</scope>
    <source>
        <strain evidence="2 3">FFPRI411160</strain>
    </source>
</reference>
<dbReference type="EMBL" id="NBII01000006">
    <property type="protein sequence ID" value="PAV17743.1"/>
    <property type="molecule type" value="Genomic_DNA"/>
</dbReference>
<name>A0A286UDS5_9AGAM</name>
<accession>A0A286UDS5</accession>
<evidence type="ECO:0000256" key="1">
    <source>
        <dbReference type="SAM" id="SignalP"/>
    </source>
</evidence>